<keyword evidence="2" id="KW-0964">Secreted</keyword>
<name>A0A4E0QZX7_FASHE</name>
<organism evidence="8 9">
    <name type="scientific">Fasciola hepatica</name>
    <name type="common">Liver fluke</name>
    <dbReference type="NCBI Taxonomy" id="6192"/>
    <lineage>
        <taxon>Eukaryota</taxon>
        <taxon>Metazoa</taxon>
        <taxon>Spiralia</taxon>
        <taxon>Lophotrochozoa</taxon>
        <taxon>Platyhelminthes</taxon>
        <taxon>Trematoda</taxon>
        <taxon>Digenea</taxon>
        <taxon>Plagiorchiida</taxon>
        <taxon>Echinostomata</taxon>
        <taxon>Echinostomatoidea</taxon>
        <taxon>Fasciolidae</taxon>
        <taxon>Fasciola</taxon>
    </lineage>
</organism>
<evidence type="ECO:0000256" key="6">
    <source>
        <dbReference type="SAM" id="SignalP"/>
    </source>
</evidence>
<comment type="caution">
    <text evidence="8">The sequence shown here is derived from an EMBL/GenBank/DDBJ whole genome shotgun (WGS) entry which is preliminary data.</text>
</comment>
<feature type="domain" description="UPF0506" evidence="7">
    <location>
        <begin position="29"/>
        <end position="86"/>
    </location>
</feature>
<evidence type="ECO:0000256" key="1">
    <source>
        <dbReference type="ARBA" id="ARBA00004613"/>
    </source>
</evidence>
<dbReference type="EMBL" id="JXXN02004539">
    <property type="protein sequence ID" value="THD20513.1"/>
    <property type="molecule type" value="Genomic_DNA"/>
</dbReference>
<dbReference type="GO" id="GO:0005576">
    <property type="term" value="C:extracellular region"/>
    <property type="evidence" value="ECO:0007669"/>
    <property type="project" value="UniProtKB-SubCell"/>
</dbReference>
<sequence>MIDCSTITVLLFCLILLPQLLIANAKLSCSQRGESCDKTLFKRCCANLVCDLKSAAKGKCIDCYPMDHGCLTDSECCSNPCHLFACKPKHMQ</sequence>
<gene>
    <name evidence="8" type="ORF">D915_008691</name>
</gene>
<evidence type="ECO:0000259" key="7">
    <source>
        <dbReference type="Pfam" id="PF11703"/>
    </source>
</evidence>
<reference evidence="8" key="1">
    <citation type="submission" date="2019-03" db="EMBL/GenBank/DDBJ databases">
        <title>Improved annotation for the trematode Fasciola hepatica.</title>
        <authorList>
            <person name="Choi Y.-J."/>
            <person name="Martin J."/>
            <person name="Mitreva M."/>
        </authorList>
    </citation>
    <scope>NUCLEOTIDE SEQUENCE [LARGE SCALE GENOMIC DNA]</scope>
</reference>
<feature type="signal peptide" evidence="6">
    <location>
        <begin position="1"/>
        <end position="25"/>
    </location>
</feature>
<keyword evidence="3 6" id="KW-0732">Signal</keyword>
<keyword evidence="4" id="KW-0960">Knottin</keyword>
<evidence type="ECO:0000256" key="2">
    <source>
        <dbReference type="ARBA" id="ARBA00022525"/>
    </source>
</evidence>
<evidence type="ECO:0000256" key="5">
    <source>
        <dbReference type="ARBA" id="ARBA00023157"/>
    </source>
</evidence>
<keyword evidence="9" id="KW-1185">Reference proteome</keyword>
<accession>A0A4E0QZX7</accession>
<evidence type="ECO:0000313" key="9">
    <source>
        <dbReference type="Proteomes" id="UP000230066"/>
    </source>
</evidence>
<keyword evidence="5" id="KW-1015">Disulfide bond</keyword>
<dbReference type="Proteomes" id="UP000230066">
    <property type="component" value="Unassembled WGS sequence"/>
</dbReference>
<protein>
    <recommendedName>
        <fullName evidence="7">UPF0506 domain-containing protein</fullName>
    </recommendedName>
</protein>
<evidence type="ECO:0000313" key="8">
    <source>
        <dbReference type="EMBL" id="THD20513.1"/>
    </source>
</evidence>
<comment type="subcellular location">
    <subcellularLocation>
        <location evidence="1">Secreted</location>
    </subcellularLocation>
</comment>
<proteinExistence type="predicted"/>
<dbReference type="InterPro" id="IPR021712">
    <property type="entry name" value="UPF0506"/>
</dbReference>
<feature type="chain" id="PRO_5020037524" description="UPF0506 domain-containing protein" evidence="6">
    <location>
        <begin position="26"/>
        <end position="92"/>
    </location>
</feature>
<dbReference type="Pfam" id="PF11703">
    <property type="entry name" value="UPF0506"/>
    <property type="match status" value="1"/>
</dbReference>
<dbReference type="AlphaFoldDB" id="A0A4E0QZX7"/>
<evidence type="ECO:0000256" key="3">
    <source>
        <dbReference type="ARBA" id="ARBA00022729"/>
    </source>
</evidence>
<evidence type="ECO:0000256" key="4">
    <source>
        <dbReference type="ARBA" id="ARBA00022854"/>
    </source>
</evidence>